<dbReference type="SUPFAM" id="SSF52833">
    <property type="entry name" value="Thioredoxin-like"/>
    <property type="match status" value="1"/>
</dbReference>
<evidence type="ECO:0000313" key="2">
    <source>
        <dbReference type="Proteomes" id="UP000244810"/>
    </source>
</evidence>
<gene>
    <name evidence="1" type="ORF">DDE23_04550</name>
</gene>
<protein>
    <submittedName>
        <fullName evidence="1">SoxS protein</fullName>
    </submittedName>
</protein>
<evidence type="ECO:0000313" key="1">
    <source>
        <dbReference type="EMBL" id="PVE48795.1"/>
    </source>
</evidence>
<dbReference type="Gene3D" id="3.40.30.10">
    <property type="entry name" value="Glutaredoxin"/>
    <property type="match status" value="1"/>
</dbReference>
<organism evidence="1 2">
    <name type="scientific">Pararhodobacter aggregans</name>
    <dbReference type="NCBI Taxonomy" id="404875"/>
    <lineage>
        <taxon>Bacteria</taxon>
        <taxon>Pseudomonadati</taxon>
        <taxon>Pseudomonadota</taxon>
        <taxon>Alphaproteobacteria</taxon>
        <taxon>Rhodobacterales</taxon>
        <taxon>Paracoccaceae</taxon>
        <taxon>Pararhodobacter</taxon>
    </lineage>
</organism>
<comment type="caution">
    <text evidence="1">The sequence shown here is derived from an EMBL/GenBank/DDBJ whole genome shotgun (WGS) entry which is preliminary data.</text>
</comment>
<reference evidence="1 2" key="1">
    <citation type="journal article" date="2011" name="Syst. Appl. Microbiol.">
        <title>Defluviimonas denitrificans gen. nov., sp. nov., and Pararhodobacter aggregans gen. nov., sp. nov., non-phototrophic Rhodobacteraceae from the biofilter of a marine aquaculture.</title>
        <authorList>
            <person name="Foesel B.U."/>
            <person name="Drake H.L."/>
            <person name="Schramm A."/>
        </authorList>
    </citation>
    <scope>NUCLEOTIDE SEQUENCE [LARGE SCALE GENOMIC DNA]</scope>
    <source>
        <strain evidence="1 2">D1-19</strain>
    </source>
</reference>
<accession>A0A2T7UVI7</accession>
<dbReference type="Proteomes" id="UP000244810">
    <property type="component" value="Unassembled WGS sequence"/>
</dbReference>
<name>A0A2T7UVI7_9RHOB</name>
<dbReference type="OrthoDB" id="7362982at2"/>
<dbReference type="InterPro" id="IPR036249">
    <property type="entry name" value="Thioredoxin-like_sf"/>
</dbReference>
<sequence>MVSATLVTAGSAAAQELRLLMIEQVGCVYCAAFNRDIAPAYEVSPEGQAAPLIRADLRGPLPEGVTLASRPFVTPTFILLGPDGVEVGRLTGFPGQDFFWPYVNEMIDRARTQPNG</sequence>
<keyword evidence="2" id="KW-1185">Reference proteome</keyword>
<dbReference type="AlphaFoldDB" id="A0A2T7UVI7"/>
<proteinExistence type="predicted"/>
<dbReference type="EMBL" id="QDDR01000002">
    <property type="protein sequence ID" value="PVE48795.1"/>
    <property type="molecule type" value="Genomic_DNA"/>
</dbReference>